<evidence type="ECO:0000313" key="2">
    <source>
        <dbReference type="Proteomes" id="UP001571980"/>
    </source>
</evidence>
<gene>
    <name evidence="1" type="ORF">P8X34_11060</name>
</gene>
<proteinExistence type="predicted"/>
<evidence type="ECO:0000313" key="1">
    <source>
        <dbReference type="EMBL" id="MFA4805266.1"/>
    </source>
</evidence>
<name>A0ABV4T6C2_9EURY</name>
<dbReference type="RefSeq" id="WP_372824759.1">
    <property type="nucleotide sequence ID" value="NZ_JARRIG010000007.1"/>
</dbReference>
<dbReference type="Proteomes" id="UP001571980">
    <property type="component" value="Unassembled WGS sequence"/>
</dbReference>
<comment type="caution">
    <text evidence="1">The sequence shown here is derived from an EMBL/GenBank/DDBJ whole genome shotgun (WGS) entry which is preliminary data.</text>
</comment>
<accession>A0ABV4T6C2</accession>
<reference evidence="1 2" key="1">
    <citation type="submission" date="2023-03" db="EMBL/GenBank/DDBJ databases">
        <title>Speciation in Pyrococcus: adaptation to high temperature as a mechanism.</title>
        <authorList>
            <person name="Gu J."/>
        </authorList>
    </citation>
    <scope>NUCLEOTIDE SEQUENCE [LARGE SCALE GENOMIC DNA]</scope>
    <source>
        <strain evidence="1 2">LMOA34</strain>
    </source>
</reference>
<organism evidence="1 2">
    <name type="scientific">Pyrococcus kukulkanii</name>
    <dbReference type="NCBI Taxonomy" id="1609559"/>
    <lineage>
        <taxon>Archaea</taxon>
        <taxon>Methanobacteriati</taxon>
        <taxon>Methanobacteriota</taxon>
        <taxon>Thermococci</taxon>
        <taxon>Thermococcales</taxon>
        <taxon>Thermococcaceae</taxon>
        <taxon>Pyrococcus</taxon>
    </lineage>
</organism>
<keyword evidence="2" id="KW-1185">Reference proteome</keyword>
<protein>
    <submittedName>
        <fullName evidence="1">Uncharacterized protein</fullName>
    </submittedName>
</protein>
<sequence>MREVIIRNNVAVEVRYWRNGTERISIKIMSNNLPELPSILRRAYYDSTTTWGTLIEEHPNIYDFRVEGKENNEIYIAGRNLSRFYRNIVKYLRRL</sequence>
<dbReference type="EMBL" id="JARRIG010000007">
    <property type="protein sequence ID" value="MFA4805266.1"/>
    <property type="molecule type" value="Genomic_DNA"/>
</dbReference>